<reference evidence="8" key="1">
    <citation type="submission" date="2022-05" db="EMBL/GenBank/DDBJ databases">
        <title>The Musa troglodytarum L. genome provides insights into the mechanism of non-climacteric behaviour and enrichment of carotenoids.</title>
        <authorList>
            <person name="Wang J."/>
        </authorList>
    </citation>
    <scope>NUCLEOTIDE SEQUENCE</scope>
    <source>
        <tissue evidence="8">Leaf</tissue>
    </source>
</reference>
<dbReference type="GO" id="GO:0034976">
    <property type="term" value="P:response to endoplasmic reticulum stress"/>
    <property type="evidence" value="ECO:0007669"/>
    <property type="project" value="InterPro"/>
</dbReference>
<dbReference type="PANTHER" id="PTHR46034">
    <property type="match status" value="1"/>
</dbReference>
<dbReference type="Proteomes" id="UP001055439">
    <property type="component" value="Chromosome 9"/>
</dbReference>
<dbReference type="PROSITE" id="PS51222">
    <property type="entry name" value="DCD"/>
    <property type="match status" value="1"/>
</dbReference>
<comment type="catalytic activity">
    <reaction evidence="5">
        <text>a uridine in tRNA + S-adenosyl-L-methionine = a 3-[(3S)-3-amino-3-carboxypropyl]uridine in tRNA + S-methyl-5'-thioadenosine + H(+)</text>
        <dbReference type="Rhea" id="RHEA:62432"/>
        <dbReference type="Rhea" id="RHEA-COMP:13339"/>
        <dbReference type="Rhea" id="RHEA-COMP:16092"/>
        <dbReference type="ChEBI" id="CHEBI:15378"/>
        <dbReference type="ChEBI" id="CHEBI:17509"/>
        <dbReference type="ChEBI" id="CHEBI:59789"/>
        <dbReference type="ChEBI" id="CHEBI:65315"/>
        <dbReference type="ChEBI" id="CHEBI:82930"/>
        <dbReference type="EC" id="2.5.1.25"/>
    </reaction>
</comment>
<dbReference type="OrthoDB" id="408541at2759"/>
<dbReference type="AlphaFoldDB" id="A0A9E7IHH2"/>
<gene>
    <name evidence="8" type="ORF">MUK42_14465</name>
</gene>
<feature type="compositionally biased region" description="Low complexity" evidence="6">
    <location>
        <begin position="642"/>
        <end position="675"/>
    </location>
</feature>
<dbReference type="EC" id="2.5.1.25" evidence="1"/>
<evidence type="ECO:0000256" key="3">
    <source>
        <dbReference type="ARBA" id="ARBA00022691"/>
    </source>
</evidence>
<dbReference type="PANTHER" id="PTHR46034:SF12">
    <property type="entry name" value="B2 PROTEIN"/>
    <property type="match status" value="1"/>
</dbReference>
<feature type="domain" description="DCD" evidence="7">
    <location>
        <begin position="732"/>
        <end position="864"/>
    </location>
</feature>
<dbReference type="SMART" id="SM00767">
    <property type="entry name" value="DCD"/>
    <property type="match status" value="1"/>
</dbReference>
<evidence type="ECO:0000256" key="2">
    <source>
        <dbReference type="ARBA" id="ARBA00022679"/>
    </source>
</evidence>
<dbReference type="Pfam" id="PF03942">
    <property type="entry name" value="DTW"/>
    <property type="match status" value="1"/>
</dbReference>
<evidence type="ECO:0000256" key="4">
    <source>
        <dbReference type="ARBA" id="ARBA00022694"/>
    </source>
</evidence>
<dbReference type="InterPro" id="IPR013989">
    <property type="entry name" value="Dev_and_cell_death_domain"/>
</dbReference>
<keyword evidence="3" id="KW-0949">S-adenosyl-L-methionine</keyword>
<organism evidence="8 9">
    <name type="scientific">Musa troglodytarum</name>
    <name type="common">fe'i banana</name>
    <dbReference type="NCBI Taxonomy" id="320322"/>
    <lineage>
        <taxon>Eukaryota</taxon>
        <taxon>Viridiplantae</taxon>
        <taxon>Streptophyta</taxon>
        <taxon>Embryophyta</taxon>
        <taxon>Tracheophyta</taxon>
        <taxon>Spermatophyta</taxon>
        <taxon>Magnoliopsida</taxon>
        <taxon>Liliopsida</taxon>
        <taxon>Zingiberales</taxon>
        <taxon>Musaceae</taxon>
        <taxon>Musa</taxon>
    </lineage>
</organism>
<dbReference type="EMBL" id="CP097511">
    <property type="protein sequence ID" value="URE47862.1"/>
    <property type="molecule type" value="Genomic_DNA"/>
</dbReference>
<keyword evidence="2" id="KW-0808">Transferase</keyword>
<evidence type="ECO:0000313" key="9">
    <source>
        <dbReference type="Proteomes" id="UP001055439"/>
    </source>
</evidence>
<evidence type="ECO:0000259" key="7">
    <source>
        <dbReference type="PROSITE" id="PS51222"/>
    </source>
</evidence>
<dbReference type="GO" id="GO:0008033">
    <property type="term" value="P:tRNA processing"/>
    <property type="evidence" value="ECO:0007669"/>
    <property type="project" value="UniProtKB-KW"/>
</dbReference>
<dbReference type="GO" id="GO:0016432">
    <property type="term" value="F:tRNA-uridine aminocarboxypropyltransferase activity"/>
    <property type="evidence" value="ECO:0007669"/>
    <property type="project" value="UniProtKB-EC"/>
</dbReference>
<evidence type="ECO:0000256" key="6">
    <source>
        <dbReference type="SAM" id="MobiDB-lite"/>
    </source>
</evidence>
<protein>
    <recommendedName>
        <fullName evidence="1">tRNA-uridine aminocarboxypropyltransferase</fullName>
        <ecNumber evidence="1">2.5.1.25</ecNumber>
    </recommendedName>
</protein>
<evidence type="ECO:0000256" key="5">
    <source>
        <dbReference type="ARBA" id="ARBA00048718"/>
    </source>
</evidence>
<dbReference type="SMART" id="SM01144">
    <property type="entry name" value="DTW"/>
    <property type="match status" value="1"/>
</dbReference>
<dbReference type="InterPro" id="IPR044832">
    <property type="entry name" value="NRP-like"/>
</dbReference>
<dbReference type="InterPro" id="IPR005636">
    <property type="entry name" value="DTW"/>
</dbReference>
<name>A0A9E7IHH2_9LILI</name>
<evidence type="ECO:0000313" key="8">
    <source>
        <dbReference type="EMBL" id="URE47862.1"/>
    </source>
</evidence>
<dbReference type="Pfam" id="PF10539">
    <property type="entry name" value="Dev_Cell_Death"/>
    <property type="match status" value="1"/>
</dbReference>
<proteinExistence type="predicted"/>
<keyword evidence="9" id="KW-1185">Reference proteome</keyword>
<keyword evidence="4" id="KW-0819">tRNA processing</keyword>
<evidence type="ECO:0000256" key="1">
    <source>
        <dbReference type="ARBA" id="ARBA00012386"/>
    </source>
</evidence>
<feature type="region of interest" description="Disordered" evidence="6">
    <location>
        <begin position="642"/>
        <end position="676"/>
    </location>
</feature>
<sequence length="867" mass="97091">MARPNYTKPSLSHAFAGELCLQIRVSLTMKPRIAELFRRNPLVLLFHQSLRATNCLLVPQRSDLSQTLTLAMGSEGPSRRSFCLLCDKPARTCLCSRFQSPPLDNSIGVTILQHSLEKKHPLNSTRVAKLGLRNLDVVPVTDVNFHAQLFVRPLERRLDCREEPEAEESSDFSAALMSDLGQGVAYYVDNVNCGCRAAYSSSLHNLSKIPDTHPTLTFHKQNSFSSLSGSERLDFDRHRDCSIDGDDVVTITSAKCTVTCSGSNIKIIVERSAKPKIDWILETPIGRAAISNGFVVKKMQRKELQPTKEFQDFIEFEIVVPPGTALLFPSDKAISTKAVDFEVKHLVVLDGTWAKAKRIYHENPWLQLLPHLKLDLGEDSLYGEVRHQPKAGCLSTIESIVCALKELGGDMEGLDNLLDVFGSMIGDQRILLLLKNSYILYSSFCLGRGNSSVYGDIVMFMQSSILSEASCSVCQLDIGKPEQSLVEINHCGWGPSVSSFVFLVFEFAVEGSYYVFGKMDGLWKLGDEFRGQTKISEDHQWSVMTSKLAELTRSKVDHRNNLDYPRNIIEAKPYDKVGFQEDNKLENLNLGLMNLDVKMNDASVKSLFHGAFSMSNAYQKSNSNDVNSFKLGSAINKYAKNSSNKDVNNYNKNDGNSNSNNNISNGNSNNSNNNVVDKRFKTLPSTEMLPRNEILGGYIFVCNNDTMQEDLKRQLFVSRWVFRGIGPVLLKSGSPDGIAKILYKEHIQLILNDCLGLPPRYRDSVRAITPGLPLFLYNYTTHQLHGIFEAASFGGSNIDPTAWEDKKCKGESRFPAQVRICVRKLCKPLEEDAFRPVLHHYDGPKFRLELSISETLQLLDLCEKEGM</sequence>
<accession>A0A9E7IHH2</accession>